<comment type="subcellular location">
    <subcellularLocation>
        <location evidence="2">Cytoplasm</location>
    </subcellularLocation>
</comment>
<dbReference type="PROSITE" id="PS00912">
    <property type="entry name" value="DHODEHASE_2"/>
    <property type="match status" value="1"/>
</dbReference>
<organism evidence="11">
    <name type="scientific">marine metagenome</name>
    <dbReference type="NCBI Taxonomy" id="408172"/>
    <lineage>
        <taxon>unclassified sequences</taxon>
        <taxon>metagenomes</taxon>
        <taxon>ecological metagenomes</taxon>
    </lineage>
</organism>
<dbReference type="InterPro" id="IPR001295">
    <property type="entry name" value="Dihydroorotate_DH_CS"/>
</dbReference>
<evidence type="ECO:0000259" key="10">
    <source>
        <dbReference type="Pfam" id="PF01180"/>
    </source>
</evidence>
<dbReference type="InterPro" id="IPR013785">
    <property type="entry name" value="Aldolase_TIM"/>
</dbReference>
<dbReference type="Pfam" id="PF01180">
    <property type="entry name" value="DHO_dh"/>
    <property type="match status" value="1"/>
</dbReference>
<comment type="pathway">
    <text evidence="3">Pyrimidine metabolism; UMP biosynthesis via de novo pathway.</text>
</comment>
<evidence type="ECO:0000256" key="7">
    <source>
        <dbReference type="ARBA" id="ARBA00022643"/>
    </source>
</evidence>
<reference evidence="11" key="1">
    <citation type="submission" date="2018-05" db="EMBL/GenBank/DDBJ databases">
        <authorList>
            <person name="Lanie J.A."/>
            <person name="Ng W.-L."/>
            <person name="Kazmierczak K.M."/>
            <person name="Andrzejewski T.M."/>
            <person name="Davidsen T.M."/>
            <person name="Wayne K.J."/>
            <person name="Tettelin H."/>
            <person name="Glass J.I."/>
            <person name="Rusch D."/>
            <person name="Podicherti R."/>
            <person name="Tsui H.-C.T."/>
            <person name="Winkler M.E."/>
        </authorList>
    </citation>
    <scope>NUCLEOTIDE SEQUENCE</scope>
</reference>
<dbReference type="PANTHER" id="PTHR48109">
    <property type="entry name" value="DIHYDROOROTATE DEHYDROGENASE (QUINONE), MITOCHONDRIAL-RELATED"/>
    <property type="match status" value="1"/>
</dbReference>
<gene>
    <name evidence="11" type="ORF">METZ01_LOCUS325362</name>
</gene>
<comment type="similarity">
    <text evidence="4">Belongs to the dihydroorotate dehydrogenase family. Type 1 subfamily.</text>
</comment>
<dbReference type="UniPathway" id="UPA00070"/>
<keyword evidence="7" id="KW-0288">FMN</keyword>
<evidence type="ECO:0000256" key="4">
    <source>
        <dbReference type="ARBA" id="ARBA00008008"/>
    </source>
</evidence>
<protein>
    <recommendedName>
        <fullName evidence="10">Dihydroorotate dehydrogenase catalytic domain-containing protein</fullName>
    </recommendedName>
</protein>
<dbReference type="EMBL" id="UINC01107269">
    <property type="protein sequence ID" value="SVC72508.1"/>
    <property type="molecule type" value="Genomic_DNA"/>
</dbReference>
<keyword evidence="5" id="KW-0963">Cytoplasm</keyword>
<comment type="cofactor">
    <cofactor evidence="1">
        <name>FMN</name>
        <dbReference type="ChEBI" id="CHEBI:58210"/>
    </cofactor>
</comment>
<dbReference type="GO" id="GO:0006207">
    <property type="term" value="P:'de novo' pyrimidine nucleobase biosynthetic process"/>
    <property type="evidence" value="ECO:0007669"/>
    <property type="project" value="InterPro"/>
</dbReference>
<proteinExistence type="inferred from homology"/>
<dbReference type="InterPro" id="IPR005720">
    <property type="entry name" value="Dihydroorotate_DH_cat"/>
</dbReference>
<dbReference type="CDD" id="cd04740">
    <property type="entry name" value="DHOD_1B_like"/>
    <property type="match status" value="1"/>
</dbReference>
<evidence type="ECO:0000256" key="6">
    <source>
        <dbReference type="ARBA" id="ARBA00022630"/>
    </source>
</evidence>
<dbReference type="GO" id="GO:0004152">
    <property type="term" value="F:dihydroorotate dehydrogenase activity"/>
    <property type="evidence" value="ECO:0007669"/>
    <property type="project" value="InterPro"/>
</dbReference>
<evidence type="ECO:0000313" key="11">
    <source>
        <dbReference type="EMBL" id="SVC72508.1"/>
    </source>
</evidence>
<evidence type="ECO:0000256" key="1">
    <source>
        <dbReference type="ARBA" id="ARBA00001917"/>
    </source>
</evidence>
<dbReference type="Gene3D" id="3.20.20.70">
    <property type="entry name" value="Aldolase class I"/>
    <property type="match status" value="1"/>
</dbReference>
<name>A0A382PIJ9_9ZZZZ</name>
<evidence type="ECO:0000256" key="2">
    <source>
        <dbReference type="ARBA" id="ARBA00004496"/>
    </source>
</evidence>
<dbReference type="PIRSF" id="PIRSF000164">
    <property type="entry name" value="DHO_oxidase"/>
    <property type="match status" value="1"/>
</dbReference>
<keyword evidence="6" id="KW-0285">Flavoprotein</keyword>
<dbReference type="InterPro" id="IPR049622">
    <property type="entry name" value="Dihydroorotate_DH_I"/>
</dbReference>
<dbReference type="HAMAP" id="MF_00224">
    <property type="entry name" value="DHO_dh_type1"/>
    <property type="match status" value="1"/>
</dbReference>
<evidence type="ECO:0000256" key="9">
    <source>
        <dbReference type="ARBA" id="ARBA00023002"/>
    </source>
</evidence>
<dbReference type="NCBIfam" id="TIGR01037">
    <property type="entry name" value="pyrD_sub1_fam"/>
    <property type="match status" value="1"/>
</dbReference>
<dbReference type="GO" id="GO:0005737">
    <property type="term" value="C:cytoplasm"/>
    <property type="evidence" value="ECO:0007669"/>
    <property type="project" value="UniProtKB-SubCell"/>
</dbReference>
<dbReference type="InterPro" id="IPR012135">
    <property type="entry name" value="Dihydroorotate_DH_1_2"/>
</dbReference>
<evidence type="ECO:0000256" key="8">
    <source>
        <dbReference type="ARBA" id="ARBA00022975"/>
    </source>
</evidence>
<dbReference type="PROSITE" id="PS00911">
    <property type="entry name" value="DHODEHASE_1"/>
    <property type="match status" value="1"/>
</dbReference>
<dbReference type="InterPro" id="IPR033888">
    <property type="entry name" value="DHOD_1B"/>
</dbReference>
<feature type="domain" description="Dihydroorotate dehydrogenase catalytic" evidence="10">
    <location>
        <begin position="3"/>
        <end position="253"/>
    </location>
</feature>
<dbReference type="InterPro" id="IPR050074">
    <property type="entry name" value="DHO_dehydrogenase"/>
</dbReference>
<dbReference type="SUPFAM" id="SSF51395">
    <property type="entry name" value="FMN-linked oxidoreductases"/>
    <property type="match status" value="1"/>
</dbReference>
<accession>A0A382PIJ9</accession>
<sequence length="263" mass="28300">MADINQWGGIITKSVTRYPREGNPPPRIAETSSGMLNSIGLANLGVEKYCKEVIPFLNELQTQVIINIAGSAMEDYLETMEILESTNGKHVGYEINISCPNVKEGGIEFGVNCDMTEKLTKEIRKRTDKLLIMKLAPNVTRIEDIAKAAESGGTDAVSAINTVVGMAIDIKTRKPKLNTTFGGLSGPAIKPIALANVHKIFKAVKIPVIGIGGIATAEDVIEFILAGASLVQIGTMNYQNPNLGSQLKEKLSQYFPPNGTNTI</sequence>
<keyword evidence="8" id="KW-0665">Pyrimidine biosynthesis</keyword>
<feature type="non-terminal residue" evidence="11">
    <location>
        <position position="263"/>
    </location>
</feature>
<evidence type="ECO:0000256" key="5">
    <source>
        <dbReference type="ARBA" id="ARBA00022490"/>
    </source>
</evidence>
<keyword evidence="9" id="KW-0560">Oxidoreductase</keyword>
<evidence type="ECO:0000256" key="3">
    <source>
        <dbReference type="ARBA" id="ARBA00004725"/>
    </source>
</evidence>
<dbReference type="NCBIfam" id="NF005574">
    <property type="entry name" value="PRK07259.1"/>
    <property type="match status" value="1"/>
</dbReference>
<dbReference type="FunFam" id="3.20.20.70:FF:000027">
    <property type="entry name" value="Dihydropyrimidine dehydrogenase [NADP(+)]"/>
    <property type="match status" value="1"/>
</dbReference>
<dbReference type="PANTHER" id="PTHR48109:SF1">
    <property type="entry name" value="DIHYDROOROTATE DEHYDROGENASE (FUMARATE)"/>
    <property type="match status" value="1"/>
</dbReference>
<dbReference type="InterPro" id="IPR024920">
    <property type="entry name" value="Dihydroorotate_DH_1"/>
</dbReference>
<dbReference type="AlphaFoldDB" id="A0A382PIJ9"/>
<dbReference type="GO" id="GO:0044205">
    <property type="term" value="P:'de novo' UMP biosynthetic process"/>
    <property type="evidence" value="ECO:0007669"/>
    <property type="project" value="UniProtKB-UniPathway"/>
</dbReference>